<comment type="pathway">
    <text evidence="1">Amino-acid biosynthesis; L-asparagine biosynthesis; L-asparagine from L-aspartate (L-Gln route): step 1/1.</text>
</comment>
<dbReference type="Pfam" id="PF00733">
    <property type="entry name" value="Asn_synthase"/>
    <property type="match status" value="1"/>
</dbReference>
<dbReference type="Gene3D" id="3.60.20.10">
    <property type="entry name" value="Glutamine Phosphoribosylpyrophosphate, subunit 1, domain 1"/>
    <property type="match status" value="1"/>
</dbReference>
<dbReference type="EC" id="6.3.5.4" evidence="3"/>
<dbReference type="PANTHER" id="PTHR43284:SF1">
    <property type="entry name" value="ASPARAGINE SYNTHETASE"/>
    <property type="match status" value="1"/>
</dbReference>
<dbReference type="PROSITE" id="PS51278">
    <property type="entry name" value="GATASE_TYPE_2"/>
    <property type="match status" value="1"/>
</dbReference>
<dbReference type="Pfam" id="PF13537">
    <property type="entry name" value="GATase_7"/>
    <property type="match status" value="1"/>
</dbReference>
<evidence type="ECO:0000313" key="10">
    <source>
        <dbReference type="EMBL" id="RRR70532.1"/>
    </source>
</evidence>
<evidence type="ECO:0000256" key="3">
    <source>
        <dbReference type="ARBA" id="ARBA00012737"/>
    </source>
</evidence>
<dbReference type="InterPro" id="IPR051786">
    <property type="entry name" value="ASN_synthetase/amidase"/>
</dbReference>
<proteinExistence type="inferred from homology"/>
<comment type="catalytic activity">
    <reaction evidence="7">
        <text>L-aspartate + L-glutamine + ATP + H2O = L-asparagine + L-glutamate + AMP + diphosphate + H(+)</text>
        <dbReference type="Rhea" id="RHEA:12228"/>
        <dbReference type="ChEBI" id="CHEBI:15377"/>
        <dbReference type="ChEBI" id="CHEBI:15378"/>
        <dbReference type="ChEBI" id="CHEBI:29985"/>
        <dbReference type="ChEBI" id="CHEBI:29991"/>
        <dbReference type="ChEBI" id="CHEBI:30616"/>
        <dbReference type="ChEBI" id="CHEBI:33019"/>
        <dbReference type="ChEBI" id="CHEBI:58048"/>
        <dbReference type="ChEBI" id="CHEBI:58359"/>
        <dbReference type="ChEBI" id="CHEBI:456215"/>
        <dbReference type="EC" id="6.3.5.4"/>
    </reaction>
</comment>
<comment type="similarity">
    <text evidence="2">Belongs to the asparagine synthetase family.</text>
</comment>
<dbReference type="InterPro" id="IPR001962">
    <property type="entry name" value="Asn_synthase"/>
</dbReference>
<dbReference type="GO" id="GO:0004066">
    <property type="term" value="F:asparagine synthase (glutamine-hydrolyzing) activity"/>
    <property type="evidence" value="ECO:0007669"/>
    <property type="project" value="UniProtKB-EC"/>
</dbReference>
<protein>
    <recommendedName>
        <fullName evidence="3">asparagine synthase (glutamine-hydrolyzing)</fullName>
        <ecNumber evidence="3">6.3.5.4</ecNumber>
    </recommendedName>
</protein>
<evidence type="ECO:0000256" key="4">
    <source>
        <dbReference type="ARBA" id="ARBA00022741"/>
    </source>
</evidence>
<keyword evidence="4 8" id="KW-0547">Nucleotide-binding</keyword>
<sequence length="680" mass="78098">MFCPPLNVARQVWGAASQILIIRRPFLVAFWRRSRQNVTKKGDISQREASMSGIFGYLTNHTVPTLATIIAAMGQRMVHTAPQRVEHSLVQPNVALGRVHLGRLNQQPQPAHSPDGQVWLWLTGEFYFQHDQRRMLEQAGLLTLGADDAQLALATFRHAGAEGIAQLNGAFTCAVWDAEQATFWLINDRYGLYPHYYAHVAGRLVFAPEIKGVLVAPEVARRVNETALAEFLRFQQLLGEKTWLEDVQLLPPATILRYQPTEDRLDLRRYWDWDRIGSLTSITFDEAVEEASWRFQQAIDQMLRSPLRPGIFLSGGMDGRIILAFTQGRSHVPTFTFGAAGSRDVLYATKLARMAGVPHRWFPLHDGQWVLQHHQLHLALTEGMHSWMHAHGISMLPEVAKEIDVNLSGWDGGTTMGGFAVLEDYAGDRFYRYPPDEASLVTRMFEAFCQQVTWPGMQEGEALALLAGAGRERLRGRAFESMRAELGRTSHYRPEHRSDYFILLNLIRRSLQNQIITQRSALEVRCPYFDYSFVEFMYSLPDHIRNQKALRRAILTRRSPQLALVPYEKDDRLPHSNRWLREGDGLRRRGAAWINRRYQKLFPSAPRLYADYEEYLRRELRPWAEGILFDQRTLTRSLFDPAMVRSLWAQHLAGDQLWTIGKIAPLMNIELVLRHLEVES</sequence>
<dbReference type="AlphaFoldDB" id="A0A426TXI3"/>
<dbReference type="EMBL" id="RSAS01000514">
    <property type="protein sequence ID" value="RRR70532.1"/>
    <property type="molecule type" value="Genomic_DNA"/>
</dbReference>
<organism evidence="10 11">
    <name type="scientific">Candidatus Viridilinea halotolerans</name>
    <dbReference type="NCBI Taxonomy" id="2491704"/>
    <lineage>
        <taxon>Bacteria</taxon>
        <taxon>Bacillati</taxon>
        <taxon>Chloroflexota</taxon>
        <taxon>Chloroflexia</taxon>
        <taxon>Chloroflexales</taxon>
        <taxon>Chloroflexineae</taxon>
        <taxon>Oscillochloridaceae</taxon>
        <taxon>Candidatus Viridilinea</taxon>
    </lineage>
</organism>
<evidence type="ECO:0000256" key="2">
    <source>
        <dbReference type="ARBA" id="ARBA00005752"/>
    </source>
</evidence>
<dbReference type="PIRSF" id="PIRSF001589">
    <property type="entry name" value="Asn_synthetase_glu-h"/>
    <property type="match status" value="1"/>
</dbReference>
<evidence type="ECO:0000256" key="8">
    <source>
        <dbReference type="PIRSR" id="PIRSR001589-2"/>
    </source>
</evidence>
<dbReference type="GO" id="GO:0006529">
    <property type="term" value="P:asparagine biosynthetic process"/>
    <property type="evidence" value="ECO:0007669"/>
    <property type="project" value="UniProtKB-KW"/>
</dbReference>
<keyword evidence="6" id="KW-0061">Asparagine biosynthesis</keyword>
<feature type="binding site" evidence="8">
    <location>
        <position position="148"/>
    </location>
    <ligand>
        <name>L-glutamine</name>
        <dbReference type="ChEBI" id="CHEBI:58359"/>
    </ligand>
</feature>
<evidence type="ECO:0000256" key="1">
    <source>
        <dbReference type="ARBA" id="ARBA00005187"/>
    </source>
</evidence>
<dbReference type="InterPro" id="IPR029055">
    <property type="entry name" value="Ntn_hydrolases_N"/>
</dbReference>
<dbReference type="GO" id="GO:0005524">
    <property type="term" value="F:ATP binding"/>
    <property type="evidence" value="ECO:0007669"/>
    <property type="project" value="UniProtKB-KW"/>
</dbReference>
<evidence type="ECO:0000256" key="6">
    <source>
        <dbReference type="ARBA" id="ARBA00022888"/>
    </source>
</evidence>
<dbReference type="Proteomes" id="UP000280307">
    <property type="component" value="Unassembled WGS sequence"/>
</dbReference>
<dbReference type="InterPro" id="IPR017932">
    <property type="entry name" value="GATase_2_dom"/>
</dbReference>
<keyword evidence="5 8" id="KW-0067">ATP-binding</keyword>
<keyword evidence="6" id="KW-0028">Amino-acid biosynthesis</keyword>
<dbReference type="SUPFAM" id="SSF56235">
    <property type="entry name" value="N-terminal nucleophile aminohydrolases (Ntn hydrolases)"/>
    <property type="match status" value="1"/>
</dbReference>
<dbReference type="PANTHER" id="PTHR43284">
    <property type="entry name" value="ASPARAGINE SYNTHETASE (GLUTAMINE-HYDROLYZING)"/>
    <property type="match status" value="1"/>
</dbReference>
<evidence type="ECO:0000256" key="5">
    <source>
        <dbReference type="ARBA" id="ARBA00022840"/>
    </source>
</evidence>
<evidence type="ECO:0000313" key="11">
    <source>
        <dbReference type="Proteomes" id="UP000280307"/>
    </source>
</evidence>
<accession>A0A426TXI3</accession>
<dbReference type="Gene3D" id="3.40.50.620">
    <property type="entry name" value="HUPs"/>
    <property type="match status" value="1"/>
</dbReference>
<evidence type="ECO:0000259" key="9">
    <source>
        <dbReference type="PROSITE" id="PS51278"/>
    </source>
</evidence>
<evidence type="ECO:0000256" key="7">
    <source>
        <dbReference type="ARBA" id="ARBA00048741"/>
    </source>
</evidence>
<dbReference type="InterPro" id="IPR014729">
    <property type="entry name" value="Rossmann-like_a/b/a_fold"/>
</dbReference>
<name>A0A426TXI3_9CHLR</name>
<gene>
    <name evidence="10" type="ORF">EI684_13230</name>
</gene>
<reference evidence="10 11" key="1">
    <citation type="submission" date="2018-12" db="EMBL/GenBank/DDBJ databases">
        <title>Genome Sequence of Candidatus Viridilinea halotolerans isolated from saline sulfide-rich spring.</title>
        <authorList>
            <person name="Grouzdev D.S."/>
            <person name="Burganskaya E.I."/>
            <person name="Krutkina M.S."/>
            <person name="Sukhacheva M.V."/>
            <person name="Gorlenko V.M."/>
        </authorList>
    </citation>
    <scope>NUCLEOTIDE SEQUENCE [LARGE SCALE GENOMIC DNA]</scope>
    <source>
        <strain evidence="10">Chok-6</strain>
    </source>
</reference>
<comment type="caution">
    <text evidence="10">The sequence shown here is derived from an EMBL/GenBank/DDBJ whole genome shotgun (WGS) entry which is preliminary data.</text>
</comment>
<dbReference type="InterPro" id="IPR006426">
    <property type="entry name" value="Asn_synth_AEB"/>
</dbReference>
<dbReference type="SUPFAM" id="SSF52402">
    <property type="entry name" value="Adenine nucleotide alpha hydrolases-like"/>
    <property type="match status" value="1"/>
</dbReference>
<feature type="domain" description="Glutamine amidotransferase type-2" evidence="9">
    <location>
        <begin position="52"/>
        <end position="261"/>
    </location>
</feature>